<keyword evidence="5" id="KW-1185">Reference proteome</keyword>
<organism evidence="4 5">
    <name type="scientific">Cyphellophora attinorum</name>
    <dbReference type="NCBI Taxonomy" id="1664694"/>
    <lineage>
        <taxon>Eukaryota</taxon>
        <taxon>Fungi</taxon>
        <taxon>Dikarya</taxon>
        <taxon>Ascomycota</taxon>
        <taxon>Pezizomycotina</taxon>
        <taxon>Eurotiomycetes</taxon>
        <taxon>Chaetothyriomycetidae</taxon>
        <taxon>Chaetothyriales</taxon>
        <taxon>Cyphellophoraceae</taxon>
        <taxon>Cyphellophora</taxon>
    </lineage>
</organism>
<dbReference type="PANTHER" id="PTHR28063:SF1">
    <property type="entry name" value="RNA POLYMERASE II NUCLEAR LOCALIZATION PROTEIN IWR1"/>
    <property type="match status" value="1"/>
</dbReference>
<dbReference type="Proteomes" id="UP000038010">
    <property type="component" value="Unassembled WGS sequence"/>
</dbReference>
<dbReference type="InterPro" id="IPR013883">
    <property type="entry name" value="TF_Iwr1_dom"/>
</dbReference>
<feature type="compositionally biased region" description="Acidic residues" evidence="2">
    <location>
        <begin position="345"/>
        <end position="357"/>
    </location>
</feature>
<evidence type="ECO:0000256" key="1">
    <source>
        <dbReference type="ARBA" id="ARBA00010218"/>
    </source>
</evidence>
<comment type="caution">
    <text evidence="4">The sequence shown here is derived from an EMBL/GenBank/DDBJ whole genome shotgun (WGS) entry which is preliminary data.</text>
</comment>
<accession>A0A0N1H7Q8</accession>
<evidence type="ECO:0000313" key="5">
    <source>
        <dbReference type="Proteomes" id="UP000038010"/>
    </source>
</evidence>
<sequence length="376" mass="42125">MALPPEKISVKRRREEPAIETFYLQDHDTHRAKKSRTDGATSGFQFRLIRDGTLLPRSRQQPDKTQEPRVNGSAVSDSSNGIPTVRATAPGDEIADFVKFKKQHEAASGVGEATGQGRLVEKDPVRLPPAIASNARRFHLTRNISSSYDASTIASPRFAGRSNGVRPPLPTFVERQQSRDSKQIHTAVDQATDNAARSTGHGVSESHASQLSDTAKIGNSISDPPGTWNHDSDQLADELAALAMAMDPDHEDSRDEPKPEPIPAPASSMQKPRHEEEFIYETYERMPYDSTDDTTMIDAPDLNVGVLVIGEEDEDLWQEYMENDDDEEDWDEEDSNAEDNPANDYPDEEVSSDDEYDRDAYRYYRDYDDDYVSDEE</sequence>
<feature type="compositionally biased region" description="Polar residues" evidence="2">
    <location>
        <begin position="73"/>
        <end position="82"/>
    </location>
</feature>
<feature type="domain" description="Transcription factor Iwr1" evidence="3">
    <location>
        <begin position="276"/>
        <end position="349"/>
    </location>
</feature>
<dbReference type="PANTHER" id="PTHR28063">
    <property type="entry name" value="RNA POLYMERASE II NUCLEAR LOCALIZATION PROTEIN IWR1"/>
    <property type="match status" value="1"/>
</dbReference>
<feature type="region of interest" description="Disordered" evidence="2">
    <location>
        <begin position="21"/>
        <end position="86"/>
    </location>
</feature>
<dbReference type="GO" id="GO:0005737">
    <property type="term" value="C:cytoplasm"/>
    <property type="evidence" value="ECO:0007669"/>
    <property type="project" value="TreeGrafter"/>
</dbReference>
<feature type="compositionally biased region" description="Polar residues" evidence="2">
    <location>
        <begin position="206"/>
        <end position="222"/>
    </location>
</feature>
<dbReference type="GeneID" id="28741975"/>
<dbReference type="Pfam" id="PF08574">
    <property type="entry name" value="Iwr1"/>
    <property type="match status" value="1"/>
</dbReference>
<comment type="similarity">
    <text evidence="1">Belongs to the IWR1/SLC7A6OS family.</text>
</comment>
<dbReference type="EMBL" id="LFJN01000007">
    <property type="protein sequence ID" value="KPI42626.1"/>
    <property type="molecule type" value="Genomic_DNA"/>
</dbReference>
<feature type="region of interest" description="Disordered" evidence="2">
    <location>
        <begin position="247"/>
        <end position="282"/>
    </location>
</feature>
<evidence type="ECO:0000313" key="4">
    <source>
        <dbReference type="EMBL" id="KPI42626.1"/>
    </source>
</evidence>
<feature type="compositionally biased region" description="Acidic residues" evidence="2">
    <location>
        <begin position="310"/>
        <end position="337"/>
    </location>
</feature>
<feature type="region of interest" description="Disordered" evidence="2">
    <location>
        <begin position="192"/>
        <end position="232"/>
    </location>
</feature>
<dbReference type="AlphaFoldDB" id="A0A0N1H7Q8"/>
<dbReference type="RefSeq" id="XP_018002589.1">
    <property type="nucleotide sequence ID" value="XM_018150095.1"/>
</dbReference>
<reference evidence="4 5" key="1">
    <citation type="submission" date="2015-06" db="EMBL/GenBank/DDBJ databases">
        <title>Draft genome of the ant-associated black yeast Phialophora attae CBS 131958.</title>
        <authorList>
            <person name="Moreno L.F."/>
            <person name="Stielow B.J."/>
            <person name="de Hoog S."/>
            <person name="Vicente V.A."/>
            <person name="Weiss V.A."/>
            <person name="de Vries M."/>
            <person name="Cruz L.M."/>
            <person name="Souza E.M."/>
        </authorList>
    </citation>
    <scope>NUCLEOTIDE SEQUENCE [LARGE SCALE GENOMIC DNA]</scope>
    <source>
        <strain evidence="4 5">CBS 131958</strain>
    </source>
</reference>
<gene>
    <name evidence="4" type="ORF">AB675_9551</name>
</gene>
<dbReference type="VEuPathDB" id="FungiDB:AB675_9551"/>
<dbReference type="GO" id="GO:0006606">
    <property type="term" value="P:protein import into nucleus"/>
    <property type="evidence" value="ECO:0007669"/>
    <property type="project" value="InterPro"/>
</dbReference>
<proteinExistence type="inferred from homology"/>
<protein>
    <recommendedName>
        <fullName evidence="3">Transcription factor Iwr1 domain-containing protein</fullName>
    </recommendedName>
</protein>
<feature type="compositionally biased region" description="Acidic residues" evidence="2">
    <location>
        <begin position="367"/>
        <end position="376"/>
    </location>
</feature>
<feature type="compositionally biased region" description="Basic and acidic residues" evidence="2">
    <location>
        <begin position="247"/>
        <end position="259"/>
    </location>
</feature>
<name>A0A0N1H7Q8_9EURO</name>
<feature type="compositionally biased region" description="Basic and acidic residues" evidence="2">
    <location>
        <begin position="272"/>
        <end position="282"/>
    </location>
</feature>
<evidence type="ECO:0000256" key="2">
    <source>
        <dbReference type="SAM" id="MobiDB-lite"/>
    </source>
</evidence>
<feature type="region of interest" description="Disordered" evidence="2">
    <location>
        <begin position="308"/>
        <end position="376"/>
    </location>
</feature>
<dbReference type="STRING" id="1664694.A0A0N1H7Q8"/>
<dbReference type="OrthoDB" id="6255506at2759"/>
<evidence type="ECO:0000259" key="3">
    <source>
        <dbReference type="Pfam" id="PF08574"/>
    </source>
</evidence>
<dbReference type="InterPro" id="IPR040150">
    <property type="entry name" value="Iwr1"/>
</dbReference>